<evidence type="ECO:0000259" key="8">
    <source>
        <dbReference type="PROSITE" id="PS51041"/>
    </source>
</evidence>
<dbReference type="InterPro" id="IPR052235">
    <property type="entry name" value="Nephronectin_domain"/>
</dbReference>
<feature type="compositionally biased region" description="Acidic residues" evidence="6">
    <location>
        <begin position="77"/>
        <end position="86"/>
    </location>
</feature>
<dbReference type="PROSITE" id="PS01187">
    <property type="entry name" value="EGF_CA"/>
    <property type="match status" value="1"/>
</dbReference>
<dbReference type="PROSITE" id="PS51041">
    <property type="entry name" value="EMI"/>
    <property type="match status" value="1"/>
</dbReference>
<dbReference type="EMBL" id="JAATIS010009265">
    <property type="protein sequence ID" value="KAG2455866.1"/>
    <property type="molecule type" value="Genomic_DNA"/>
</dbReference>
<feature type="domain" description="EGF-like" evidence="7">
    <location>
        <begin position="165"/>
        <end position="205"/>
    </location>
</feature>
<dbReference type="InterPro" id="IPR000152">
    <property type="entry name" value="EGF-type_Asp/Asn_hydroxyl_site"/>
</dbReference>
<evidence type="ECO:0000256" key="2">
    <source>
        <dbReference type="ARBA" id="ARBA00022729"/>
    </source>
</evidence>
<dbReference type="PANTHER" id="PTHR24050">
    <property type="entry name" value="PA14 DOMAIN-CONTAINING PROTEIN"/>
    <property type="match status" value="1"/>
</dbReference>
<feature type="domain" description="EMI" evidence="8">
    <location>
        <begin position="93"/>
        <end position="164"/>
    </location>
</feature>
<dbReference type="SMART" id="SM00179">
    <property type="entry name" value="EGF_CA"/>
    <property type="match status" value="1"/>
</dbReference>
<evidence type="ECO:0000313" key="10">
    <source>
        <dbReference type="Proteomes" id="UP000886611"/>
    </source>
</evidence>
<dbReference type="InterPro" id="IPR018097">
    <property type="entry name" value="EGF_Ca-bd_CS"/>
</dbReference>
<dbReference type="InterPro" id="IPR011489">
    <property type="entry name" value="EMI_domain"/>
</dbReference>
<accession>A0A8X8BIV9</accession>
<dbReference type="FunFam" id="2.10.25.10:FF:000010">
    <property type="entry name" value="Pro-epidermal growth factor"/>
    <property type="match status" value="1"/>
</dbReference>
<dbReference type="InterPro" id="IPR001881">
    <property type="entry name" value="EGF-like_Ca-bd_dom"/>
</dbReference>
<evidence type="ECO:0000256" key="1">
    <source>
        <dbReference type="ARBA" id="ARBA00022536"/>
    </source>
</evidence>
<dbReference type="Pfam" id="PF07546">
    <property type="entry name" value="EMI"/>
    <property type="match status" value="1"/>
</dbReference>
<comment type="caution">
    <text evidence="5">Lacks conserved residue(s) required for the propagation of feature annotation.</text>
</comment>
<dbReference type="InterPro" id="IPR000742">
    <property type="entry name" value="EGF"/>
</dbReference>
<dbReference type="PANTHER" id="PTHR24050:SF28">
    <property type="entry name" value="UROMODULIN-LIKE"/>
    <property type="match status" value="1"/>
</dbReference>
<dbReference type="SMART" id="SM00181">
    <property type="entry name" value="EGF"/>
    <property type="match status" value="1"/>
</dbReference>
<evidence type="ECO:0000259" key="7">
    <source>
        <dbReference type="PROSITE" id="PS50026"/>
    </source>
</evidence>
<organism evidence="9 10">
    <name type="scientific">Polypterus senegalus</name>
    <name type="common">Senegal bichir</name>
    <dbReference type="NCBI Taxonomy" id="55291"/>
    <lineage>
        <taxon>Eukaryota</taxon>
        <taxon>Metazoa</taxon>
        <taxon>Chordata</taxon>
        <taxon>Craniata</taxon>
        <taxon>Vertebrata</taxon>
        <taxon>Euteleostomi</taxon>
        <taxon>Actinopterygii</taxon>
        <taxon>Polypteriformes</taxon>
        <taxon>Polypteridae</taxon>
        <taxon>Polypterus</taxon>
    </lineage>
</organism>
<keyword evidence="4" id="KW-1015">Disulfide bond</keyword>
<evidence type="ECO:0000256" key="3">
    <source>
        <dbReference type="ARBA" id="ARBA00022737"/>
    </source>
</evidence>
<proteinExistence type="predicted"/>
<keyword evidence="2" id="KW-0732">Signal</keyword>
<dbReference type="Pfam" id="PF14670">
    <property type="entry name" value="FXa_inhibition"/>
    <property type="match status" value="1"/>
</dbReference>
<keyword evidence="3" id="KW-0677">Repeat</keyword>
<dbReference type="PROSITE" id="PS00010">
    <property type="entry name" value="ASX_HYDROXYL"/>
    <property type="match status" value="1"/>
</dbReference>
<feature type="non-terminal residue" evidence="9">
    <location>
        <position position="1"/>
    </location>
</feature>
<feature type="non-terminal residue" evidence="9">
    <location>
        <position position="287"/>
    </location>
</feature>
<dbReference type="Proteomes" id="UP000886611">
    <property type="component" value="Unassembled WGS sequence"/>
</dbReference>
<evidence type="ECO:0000256" key="5">
    <source>
        <dbReference type="PROSITE-ProRule" id="PRU00076"/>
    </source>
</evidence>
<dbReference type="AlphaFoldDB" id="A0A8X8BIV9"/>
<protein>
    <submittedName>
        <fullName evidence="9">EGFL7 protein</fullName>
    </submittedName>
</protein>
<comment type="caution">
    <text evidence="9">The sequence shown here is derived from an EMBL/GenBank/DDBJ whole genome shotgun (WGS) entry which is preliminary data.</text>
</comment>
<dbReference type="GO" id="GO:0005509">
    <property type="term" value="F:calcium ion binding"/>
    <property type="evidence" value="ECO:0007669"/>
    <property type="project" value="InterPro"/>
</dbReference>
<evidence type="ECO:0000256" key="6">
    <source>
        <dbReference type="SAM" id="MobiDB-lite"/>
    </source>
</evidence>
<evidence type="ECO:0000256" key="4">
    <source>
        <dbReference type="ARBA" id="ARBA00023157"/>
    </source>
</evidence>
<keyword evidence="10" id="KW-1185">Reference proteome</keyword>
<dbReference type="Gene3D" id="2.10.25.10">
    <property type="entry name" value="Laminin"/>
    <property type="match status" value="1"/>
</dbReference>
<dbReference type="PROSITE" id="PS50026">
    <property type="entry name" value="EGF_3"/>
    <property type="match status" value="1"/>
</dbReference>
<sequence length="287" mass="31857">MIPSLYSAFQRLGQRSPVTTEALQQVALCSGGHKKAAASRRRTVRVASAASEGHACSGPEAPRRECSRAEGCRSGEGEEEEEEEGQEEARPGRVCLKKPQSRTESFIQPVYKPYLTVCGDHQVCSTYRTTYMVSYRQITRPESSPPLYECCPGWKSARPPGCNQDVDECAVGSHGCSQRCRNTPGSYQCSCQDGYQLDTDGRTCQANNRTEQNRAGRRWAAAVQELRGRVELLEQKLQLALMPIQSLLDRPRTDGATLLAHSILQLDRIDSLSEQIGLLEERLETCE</sequence>
<reference evidence="9 10" key="1">
    <citation type="journal article" date="2021" name="Cell">
        <title>Tracing the genetic footprints of vertebrate landing in non-teleost ray-finned fishes.</title>
        <authorList>
            <person name="Bi X."/>
            <person name="Wang K."/>
            <person name="Yang L."/>
            <person name="Pan H."/>
            <person name="Jiang H."/>
            <person name="Wei Q."/>
            <person name="Fang M."/>
            <person name="Yu H."/>
            <person name="Zhu C."/>
            <person name="Cai Y."/>
            <person name="He Y."/>
            <person name="Gan X."/>
            <person name="Zeng H."/>
            <person name="Yu D."/>
            <person name="Zhu Y."/>
            <person name="Jiang H."/>
            <person name="Qiu Q."/>
            <person name="Yang H."/>
            <person name="Zhang Y.E."/>
            <person name="Wang W."/>
            <person name="Zhu M."/>
            <person name="He S."/>
            <person name="Zhang G."/>
        </authorList>
    </citation>
    <scope>NUCLEOTIDE SEQUENCE [LARGE SCALE GENOMIC DNA]</scope>
    <source>
        <strain evidence="9">Bchr_013</strain>
    </source>
</reference>
<keyword evidence="1 5" id="KW-0245">EGF-like domain</keyword>
<evidence type="ECO:0000313" key="9">
    <source>
        <dbReference type="EMBL" id="KAG2455866.1"/>
    </source>
</evidence>
<name>A0A8X8BIV9_POLSE</name>
<feature type="region of interest" description="Disordered" evidence="6">
    <location>
        <begin position="71"/>
        <end position="95"/>
    </location>
</feature>
<gene>
    <name evidence="9" type="primary">Egfl7</name>
    <name evidence="9" type="ORF">GTO96_0006755</name>
</gene>
<dbReference type="SUPFAM" id="SSF57196">
    <property type="entry name" value="EGF/Laminin"/>
    <property type="match status" value="1"/>
</dbReference>
<dbReference type="PROSITE" id="PS01186">
    <property type="entry name" value="EGF_2"/>
    <property type="match status" value="1"/>
</dbReference>